<organism evidence="3 4">
    <name type="scientific">Vreelandella neptunia</name>
    <dbReference type="NCBI Taxonomy" id="115551"/>
    <lineage>
        <taxon>Bacteria</taxon>
        <taxon>Pseudomonadati</taxon>
        <taxon>Pseudomonadota</taxon>
        <taxon>Gammaproteobacteria</taxon>
        <taxon>Oceanospirillales</taxon>
        <taxon>Halomonadaceae</taxon>
        <taxon>Vreelandella</taxon>
    </lineage>
</organism>
<dbReference type="InterPro" id="IPR004919">
    <property type="entry name" value="GmrSD_N"/>
</dbReference>
<dbReference type="PANTHER" id="PTHR35149:SF1">
    <property type="entry name" value="DUF5655 DOMAIN-CONTAINING PROTEIN"/>
    <property type="match status" value="1"/>
</dbReference>
<dbReference type="EMBL" id="CP140255">
    <property type="protein sequence ID" value="WQH11768.1"/>
    <property type="molecule type" value="Genomic_DNA"/>
</dbReference>
<dbReference type="Pfam" id="PF03235">
    <property type="entry name" value="GmrSD_N"/>
    <property type="match status" value="1"/>
</dbReference>
<name>A0ABZ0YIP1_9GAMM</name>
<dbReference type="InterPro" id="IPR011089">
    <property type="entry name" value="GmrSD_C"/>
</dbReference>
<gene>
    <name evidence="3" type="ORF">SR894_16630</name>
</gene>
<feature type="domain" description="GmrSD restriction endonucleases C-terminal" evidence="2">
    <location>
        <begin position="485"/>
        <end position="586"/>
    </location>
</feature>
<dbReference type="Proteomes" id="UP001324794">
    <property type="component" value="Chromosome"/>
</dbReference>
<evidence type="ECO:0000313" key="4">
    <source>
        <dbReference type="Proteomes" id="UP001324794"/>
    </source>
</evidence>
<evidence type="ECO:0000259" key="1">
    <source>
        <dbReference type="Pfam" id="PF03235"/>
    </source>
</evidence>
<sequence length="657" mass="75050">MQSMIRGDQVIQSLTSLAALFPGRYFRVPDYQRGYAWERSQVKALLDDLEVLAESKSSGLHYTGTLVLVPGPDHTPDYPVFDIVDGQQRLTTLTMLINALVTVVEHPTALSPGESDLYQSYIGRGSELKDFQPVLMLNSDIEAFFRALLKGNAEKETIEYLSQKRLIEAYKQIEEWTQRTAYSADQALRWVDIVTMRLGMIAYQPQNADEAGMMFEVINNRGKPLTELEKVKNYLIYYAIKKRFKGLQDTINAEWGRILRNLALAHHLSDIDKQQLLRSAVIVYFGFRKQESNAAYNKLKSAFSLQKGGDADAKKLKEFVEFLSDCSRYYEVLFNAKSQHRSTFFGDQAKLADVVDLIRVQTAHSGVLPLYLCSMWLFDKKHITANALLELLQAIERVNFRVYMLPVGGARADSGHGQLFNIAHAVYNNVARATNKHSIQEAVNECHNSLLGFVKSYGHKTLDAFKASFRLSELDQNMDFATWRGLRYFLANYEQALDATRTSSIDLQLKASKANRHNDYAQIEHIYARQCPFHGHDPVKTSHQKRRLGNLMLLEWGVNASFSNKPIEEKLKHLKENETASKRAILAQTAEVIKDFNQVFGASTNWVSPDVQDEERFNQYVRLLDRIENRMIDFACKRWAFKDELSESAIIGEVRHG</sequence>
<dbReference type="PANTHER" id="PTHR35149">
    <property type="entry name" value="SLL5132 PROTEIN"/>
    <property type="match status" value="1"/>
</dbReference>
<accession>A0ABZ0YIP1</accession>
<dbReference type="RefSeq" id="WP_223289147.1">
    <property type="nucleotide sequence ID" value="NZ_CP140255.1"/>
</dbReference>
<evidence type="ECO:0000313" key="3">
    <source>
        <dbReference type="EMBL" id="WQH11768.1"/>
    </source>
</evidence>
<reference evidence="3 4" key="1">
    <citation type="submission" date="2023-11" db="EMBL/GenBank/DDBJ databases">
        <title>MicrobeMod: A computational toolkit for identifying prokaryotic methylation and restriction-modification with nanopore sequencing.</title>
        <authorList>
            <person name="Crits-Christoph A."/>
            <person name="Kang S.C."/>
            <person name="Lee H."/>
            <person name="Ostrov N."/>
        </authorList>
    </citation>
    <scope>NUCLEOTIDE SEQUENCE [LARGE SCALE GENOMIC DNA]</scope>
    <source>
        <strain evidence="3 4">ATCC BAA-805</strain>
    </source>
</reference>
<feature type="domain" description="GmrSD restriction endonucleases N-terminal" evidence="1">
    <location>
        <begin position="26"/>
        <end position="235"/>
    </location>
</feature>
<evidence type="ECO:0000259" key="2">
    <source>
        <dbReference type="Pfam" id="PF07510"/>
    </source>
</evidence>
<keyword evidence="4" id="KW-1185">Reference proteome</keyword>
<protein>
    <submittedName>
        <fullName evidence="3">DUF262 domain-containing protein</fullName>
    </submittedName>
</protein>
<proteinExistence type="predicted"/>
<dbReference type="Pfam" id="PF07510">
    <property type="entry name" value="GmrSD_C"/>
    <property type="match status" value="1"/>
</dbReference>